<evidence type="ECO:0000313" key="10">
    <source>
        <dbReference type="EMBL" id="TQE09598.1"/>
    </source>
</evidence>
<dbReference type="InterPro" id="IPR042529">
    <property type="entry name" value="IF_2B-like_C"/>
</dbReference>
<keyword evidence="11" id="KW-1185">Reference proteome</keyword>
<evidence type="ECO:0000256" key="6">
    <source>
        <dbReference type="ARBA" id="ARBA00044122"/>
    </source>
</evidence>
<dbReference type="EMBL" id="VIEB01000055">
    <property type="protein sequence ID" value="TQE09598.1"/>
    <property type="molecule type" value="Genomic_DNA"/>
</dbReference>
<dbReference type="SUPFAM" id="SSF100950">
    <property type="entry name" value="NagB/RpiA/CoA transferase-like"/>
    <property type="match status" value="1"/>
</dbReference>
<comment type="similarity">
    <text evidence="2 9">Belongs to the eIF-2B alpha/beta/delta subunits family.</text>
</comment>
<dbReference type="GO" id="GO:0005851">
    <property type="term" value="C:eukaryotic translation initiation factor 2B complex"/>
    <property type="evidence" value="ECO:0007669"/>
    <property type="project" value="TreeGrafter"/>
</dbReference>
<evidence type="ECO:0000256" key="9">
    <source>
        <dbReference type="RuleBase" id="RU003814"/>
    </source>
</evidence>
<reference evidence="10 11" key="1">
    <citation type="journal article" date="2019" name="G3 (Bethesda)">
        <title>Sequencing of a Wild Apple (Malus baccata) Genome Unravels the Differences Between Cultivated and Wild Apple Species Regarding Disease Resistance and Cold Tolerance.</title>
        <authorList>
            <person name="Chen X."/>
        </authorList>
    </citation>
    <scope>NUCLEOTIDE SEQUENCE [LARGE SCALE GENOMIC DNA]</scope>
    <source>
        <strain evidence="11">cv. Shandingzi</strain>
        <tissue evidence="10">Leaves</tissue>
    </source>
</reference>
<dbReference type="GO" id="GO:0003743">
    <property type="term" value="F:translation initiation factor activity"/>
    <property type="evidence" value="ECO:0007669"/>
    <property type="project" value="UniProtKB-KW"/>
</dbReference>
<organism evidence="10 11">
    <name type="scientific">Malus baccata</name>
    <name type="common">Siberian crab apple</name>
    <name type="synonym">Pyrus baccata</name>
    <dbReference type="NCBI Taxonomy" id="106549"/>
    <lineage>
        <taxon>Eukaryota</taxon>
        <taxon>Viridiplantae</taxon>
        <taxon>Streptophyta</taxon>
        <taxon>Embryophyta</taxon>
        <taxon>Tracheophyta</taxon>
        <taxon>Spermatophyta</taxon>
        <taxon>Magnoliopsida</taxon>
        <taxon>eudicotyledons</taxon>
        <taxon>Gunneridae</taxon>
        <taxon>Pentapetalae</taxon>
        <taxon>rosids</taxon>
        <taxon>fabids</taxon>
        <taxon>Rosales</taxon>
        <taxon>Rosaceae</taxon>
        <taxon>Amygdaloideae</taxon>
        <taxon>Maleae</taxon>
        <taxon>Malus</taxon>
    </lineage>
</organism>
<proteinExistence type="inferred from homology"/>
<comment type="subcellular location">
    <subcellularLocation>
        <location evidence="1">Cytoplasm</location>
        <location evidence="1">Cytosol</location>
    </subcellularLocation>
</comment>
<sequence>MADVQGLVNELATSLRKRKVEGSRETARLTAELLRTVISAQKLPSPTNQAAALIAAVRGVGQRLIAANPVELAIGNIVRRIFHIIREEELSLQVEGEVVLTLGQSRTVKKFLCAAKKKRSFQVFVAEGAPKYLGHVLAKALAAKGLQTTMITDSSVFAMISRVNVVIVGVHAMMANGGIIAPVGTNMVALAAKKHAVPFVVVAGTHKLCPLYPNNPEVLLNDMRCPSELLSFGEFSDFVDFSIGSGASLLNIVNPAFDYVPPELVSLFVTEINSITKHALACSPLDNFSCPITAG</sequence>
<evidence type="ECO:0000256" key="8">
    <source>
        <dbReference type="ARBA" id="ARBA00046432"/>
    </source>
</evidence>
<evidence type="ECO:0000256" key="4">
    <source>
        <dbReference type="ARBA" id="ARBA00022540"/>
    </source>
</evidence>
<evidence type="ECO:0000256" key="1">
    <source>
        <dbReference type="ARBA" id="ARBA00004514"/>
    </source>
</evidence>
<dbReference type="GO" id="GO:0005085">
    <property type="term" value="F:guanyl-nucleotide exchange factor activity"/>
    <property type="evidence" value="ECO:0007669"/>
    <property type="project" value="TreeGrafter"/>
</dbReference>
<comment type="caution">
    <text evidence="10">The sequence shown here is derived from an EMBL/GenBank/DDBJ whole genome shotgun (WGS) entry which is preliminary data.</text>
</comment>
<evidence type="ECO:0000313" key="11">
    <source>
        <dbReference type="Proteomes" id="UP000315295"/>
    </source>
</evidence>
<dbReference type="InterPro" id="IPR000649">
    <property type="entry name" value="IF-2B-related"/>
</dbReference>
<dbReference type="Pfam" id="PF01008">
    <property type="entry name" value="IF-2B"/>
    <property type="match status" value="1"/>
</dbReference>
<evidence type="ECO:0000256" key="5">
    <source>
        <dbReference type="ARBA" id="ARBA00022917"/>
    </source>
</evidence>
<dbReference type="AlphaFoldDB" id="A0A540NF05"/>
<dbReference type="STRING" id="106549.A0A540NF05"/>
<dbReference type="FunFam" id="3.40.50.10470:FF:000005">
    <property type="entry name" value="translation initiation factor eIF-2B subunit beta"/>
    <property type="match status" value="1"/>
</dbReference>
<dbReference type="PANTHER" id="PTHR45859:SF1">
    <property type="entry name" value="TRANSLATION INITIATION FACTOR EIF-2B SUBUNIT BETA"/>
    <property type="match status" value="1"/>
</dbReference>
<protein>
    <recommendedName>
        <fullName evidence="6">Translation initiation factor eIF2B subunit beta</fullName>
    </recommendedName>
    <alternativeName>
        <fullName evidence="7">eIF2B GDP-GTP exchange factor subunit beta</fullName>
    </alternativeName>
</protein>
<name>A0A540NF05_MALBA</name>
<keyword evidence="3" id="KW-0963">Cytoplasm</keyword>
<gene>
    <name evidence="10" type="ORF">C1H46_004817</name>
</gene>
<dbReference type="InterPro" id="IPR037171">
    <property type="entry name" value="NagB/RpiA_transferase-like"/>
</dbReference>
<keyword evidence="5" id="KW-0648">Protein biosynthesis</keyword>
<evidence type="ECO:0000256" key="3">
    <source>
        <dbReference type="ARBA" id="ARBA00022490"/>
    </source>
</evidence>
<keyword evidence="4" id="KW-0396">Initiation factor</keyword>
<accession>A0A540NF05</accession>
<dbReference type="Proteomes" id="UP000315295">
    <property type="component" value="Unassembled WGS sequence"/>
</dbReference>
<dbReference type="PANTHER" id="PTHR45859">
    <property type="entry name" value="TRANSLATION INITIATION FACTOR EIF-2B SUBUNIT BETA"/>
    <property type="match status" value="1"/>
</dbReference>
<evidence type="ECO:0000256" key="7">
    <source>
        <dbReference type="ARBA" id="ARBA00044228"/>
    </source>
</evidence>
<dbReference type="GO" id="GO:0005829">
    <property type="term" value="C:cytosol"/>
    <property type="evidence" value="ECO:0007669"/>
    <property type="project" value="UniProtKB-SubCell"/>
</dbReference>
<dbReference type="InterPro" id="IPR051855">
    <property type="entry name" value="eIF2B_beta_subunit"/>
</dbReference>
<dbReference type="Gene3D" id="3.40.50.10470">
    <property type="entry name" value="Translation initiation factor eif-2b, domain 2"/>
    <property type="match status" value="1"/>
</dbReference>
<comment type="subunit">
    <text evidence="8">Component of the translation initiation factor 2B (eIF2B) complex which is a heterodecamer of two sets of five different subunits: alpha, beta, gamma, delta and epsilon. Subunits alpha, beta and delta comprise a regulatory subcomplex and subunits epsilon and gamma comprise a catalytic subcomplex. Within the complex, the hexameric regulatory complex resides at the center, with the two heterodimeric catalytic subcomplexes bound on opposite sides.</text>
</comment>
<evidence type="ECO:0000256" key="2">
    <source>
        <dbReference type="ARBA" id="ARBA00007251"/>
    </source>
</evidence>